<name>A0A183K900_9TREM</name>
<evidence type="ECO:0000313" key="2">
    <source>
        <dbReference type="Proteomes" id="UP000279833"/>
    </source>
</evidence>
<dbReference type="AlphaFoldDB" id="A0A183K900"/>
<proteinExistence type="predicted"/>
<reference evidence="3" key="1">
    <citation type="submission" date="2016-06" db="UniProtKB">
        <authorList>
            <consortium name="WormBaseParasite"/>
        </authorList>
    </citation>
    <scope>IDENTIFICATION</scope>
</reference>
<sequence>MNYIVFQKNPFSRQYSKSPIPPRKSDHIASITELRHGSSQDRTNASAKTVGTKISMIPLTLSPWRHKSFSTALPQVAKEAVIQMYGSLGLLEIRSI</sequence>
<reference evidence="1 2" key="2">
    <citation type="submission" date="2018-11" db="EMBL/GenBank/DDBJ databases">
        <authorList>
            <consortium name="Pathogen Informatics"/>
        </authorList>
    </citation>
    <scope>NUCLEOTIDE SEQUENCE [LARGE SCALE GENOMIC DNA]</scope>
    <source>
        <strain evidence="1">Dakar</strain>
        <strain evidence="2">Dakar, Senegal</strain>
    </source>
</reference>
<evidence type="ECO:0000313" key="3">
    <source>
        <dbReference type="WBParaSite" id="SCUD_0001148101-mRNA-1"/>
    </source>
</evidence>
<protein>
    <submittedName>
        <fullName evidence="3">Ovule protein</fullName>
    </submittedName>
</protein>
<dbReference type="EMBL" id="UZAK01034441">
    <property type="protein sequence ID" value="VDP44793.1"/>
    <property type="molecule type" value="Genomic_DNA"/>
</dbReference>
<accession>A0A183K900</accession>
<gene>
    <name evidence="1" type="ORF">SCUD_LOCUS11481</name>
</gene>
<dbReference type="WBParaSite" id="SCUD_0001148101-mRNA-1">
    <property type="protein sequence ID" value="SCUD_0001148101-mRNA-1"/>
    <property type="gene ID" value="SCUD_0001148101"/>
</dbReference>
<dbReference type="Proteomes" id="UP000279833">
    <property type="component" value="Unassembled WGS sequence"/>
</dbReference>
<keyword evidence="2" id="KW-1185">Reference proteome</keyword>
<evidence type="ECO:0000313" key="1">
    <source>
        <dbReference type="EMBL" id="VDP44793.1"/>
    </source>
</evidence>
<organism evidence="3">
    <name type="scientific">Schistosoma curassoni</name>
    <dbReference type="NCBI Taxonomy" id="6186"/>
    <lineage>
        <taxon>Eukaryota</taxon>
        <taxon>Metazoa</taxon>
        <taxon>Spiralia</taxon>
        <taxon>Lophotrochozoa</taxon>
        <taxon>Platyhelminthes</taxon>
        <taxon>Trematoda</taxon>
        <taxon>Digenea</taxon>
        <taxon>Strigeidida</taxon>
        <taxon>Schistosomatoidea</taxon>
        <taxon>Schistosomatidae</taxon>
        <taxon>Schistosoma</taxon>
    </lineage>
</organism>